<reference evidence="2 3" key="1">
    <citation type="submission" date="2015-08" db="EMBL/GenBank/DDBJ databases">
        <title>The complete genome sequence of Bacillus beveridgei MLTeJB.</title>
        <authorList>
            <person name="Hanson T.E."/>
            <person name="Mesa C."/>
            <person name="Basesman S.M."/>
            <person name="Oremland R.S."/>
        </authorList>
    </citation>
    <scope>NUCLEOTIDE SEQUENCE [LARGE SCALE GENOMIC DNA]</scope>
    <source>
        <strain evidence="2 3">MLTeJB</strain>
    </source>
</reference>
<protein>
    <recommendedName>
        <fullName evidence="4">Dynamin family protein</fullName>
    </recommendedName>
</protein>
<evidence type="ECO:0000313" key="3">
    <source>
        <dbReference type="Proteomes" id="UP000094463"/>
    </source>
</evidence>
<organism evidence="2 3">
    <name type="scientific">Salisediminibacterium beveridgei</name>
    <dbReference type="NCBI Taxonomy" id="632773"/>
    <lineage>
        <taxon>Bacteria</taxon>
        <taxon>Bacillati</taxon>
        <taxon>Bacillota</taxon>
        <taxon>Bacilli</taxon>
        <taxon>Bacillales</taxon>
        <taxon>Bacillaceae</taxon>
        <taxon>Salisediminibacterium</taxon>
    </lineage>
</organism>
<evidence type="ECO:0000256" key="1">
    <source>
        <dbReference type="SAM" id="Coils"/>
    </source>
</evidence>
<sequence>MKNYYLNQIADHERWVVEAIKSFNSGFKRFQPINLVKNEVRIGLYGPTQVGKTTFILTLLGVGANKIKELSNALRAGRPLGKSSTITTFIYKRSNDRLFKVIDLQTDTIMTFNSLNELSEYLGELRNKIENDSNHKQLKQSHTYELHVSNEYITNPVLIESSKNFQLIDLPGFDTRESREKRYVERLLNEQLGSCDVVIIMEIFNQMVHLQSDSFSRFSNWKDTPEKYRVVLTRSFSDQSVMDKVSNGSIQSKEDMLEYTNHNLNEVSELGIPIDNVYPLEFGDSFLQLSTSDVYSASDVLSWLNDFYFTLANSLYASGTIEAQITNMRNSKYKMIQKEEKDIQTKKIEVSKICNKITPKNNTVKKNNALIDELQSENSKMIEMNDLLNNFTFIDFNCDELDELKSEYIFNLTTQDDENKEESFLFAERLFRSGLNLISIADFSALTKSLNIELEKIEKTFDLDLSDDILHQLNMILSSFINYKQIEAQKIMTINKYHEPFDIKYEINIDPKSSYSWWRNLASNAKNKRRKILLHLLREYYTSLNFLESAWSEYQKSTHQILQIKIAKNNWIISSVEKKISKLKYEKELLETKIDELKNDISEIEKEWQEDKMWLDSLDQHLITSWLEEYDRLTRDLIQPLENAIELWVTKYKLNLLMLQGEGLIKLESTENRKI</sequence>
<keyword evidence="1" id="KW-0175">Coiled coil</keyword>
<dbReference type="EMBL" id="CP012502">
    <property type="protein sequence ID" value="AOM84456.1"/>
    <property type="molecule type" value="Genomic_DNA"/>
</dbReference>
<dbReference type="RefSeq" id="WP_069366336.1">
    <property type="nucleotide sequence ID" value="NZ_CP012502.1"/>
</dbReference>
<accession>A0A1D7QZM1</accession>
<dbReference type="Proteomes" id="UP000094463">
    <property type="component" value="Chromosome"/>
</dbReference>
<gene>
    <name evidence="2" type="ORF">BBEV_3140</name>
</gene>
<proteinExistence type="predicted"/>
<dbReference type="STRING" id="632773.BBEV_3140"/>
<dbReference type="SUPFAM" id="SSF52540">
    <property type="entry name" value="P-loop containing nucleoside triphosphate hydrolases"/>
    <property type="match status" value="1"/>
</dbReference>
<name>A0A1D7QZM1_9BACI</name>
<feature type="coiled-coil region" evidence="1">
    <location>
        <begin position="573"/>
        <end position="607"/>
    </location>
</feature>
<dbReference type="KEGG" id="bbev:BBEV_3140"/>
<dbReference type="AlphaFoldDB" id="A0A1D7QZM1"/>
<keyword evidence="3" id="KW-1185">Reference proteome</keyword>
<evidence type="ECO:0000313" key="2">
    <source>
        <dbReference type="EMBL" id="AOM84456.1"/>
    </source>
</evidence>
<dbReference type="Gene3D" id="3.40.50.300">
    <property type="entry name" value="P-loop containing nucleotide triphosphate hydrolases"/>
    <property type="match status" value="1"/>
</dbReference>
<evidence type="ECO:0008006" key="4">
    <source>
        <dbReference type="Google" id="ProtNLM"/>
    </source>
</evidence>
<dbReference type="InterPro" id="IPR027417">
    <property type="entry name" value="P-loop_NTPase"/>
</dbReference>